<name>A0A8H7UR76_9FUNG</name>
<protein>
    <submittedName>
        <fullName evidence="3">Uncharacterized protein</fullName>
    </submittedName>
</protein>
<gene>
    <name evidence="3" type="ORF">INT46_002542</name>
</gene>
<sequence>MVSTIAALYIATVAVEAVLSVLFAIKTFRQPRKVRYVMLIFSLVSLIASLINTLTHLNVIISHWNAFAYLISTLFMLVVHFWLNLDIGKHLRVGGIDWKHPLVLAAAAGLGGSMACLATQVIILLIRNDPFPIRAAFITGVCLAIFCDSAAYIYSFSCLVHLKKHRIHEGQSKTTSLGVWFLLIQSMWYIIYGVLYIWFFFQTWEYFQVLLVLDYLARFVLCLMFTWAPPNFVIKFMTSKLFSDMSHKSITLNDKTEYTHHQQHNQQQKQQIQQQQEEEDIESINRNDIFYASHVAIVSNK</sequence>
<feature type="transmembrane region" description="Helical" evidence="2">
    <location>
        <begin position="207"/>
        <end position="228"/>
    </location>
</feature>
<feature type="transmembrane region" description="Helical" evidence="2">
    <location>
        <begin position="66"/>
        <end position="83"/>
    </location>
</feature>
<feature type="transmembrane region" description="Helical" evidence="2">
    <location>
        <begin position="103"/>
        <end position="126"/>
    </location>
</feature>
<evidence type="ECO:0000313" key="3">
    <source>
        <dbReference type="EMBL" id="KAG2192590.1"/>
    </source>
</evidence>
<reference evidence="3" key="1">
    <citation type="submission" date="2020-12" db="EMBL/GenBank/DDBJ databases">
        <title>Metabolic potential, ecology and presence of endohyphal bacteria is reflected in genomic diversity of Mucoromycotina.</title>
        <authorList>
            <person name="Muszewska A."/>
            <person name="Okrasinska A."/>
            <person name="Steczkiewicz K."/>
            <person name="Drgas O."/>
            <person name="Orlowska M."/>
            <person name="Perlinska-Lenart U."/>
            <person name="Aleksandrzak-Piekarczyk T."/>
            <person name="Szatraj K."/>
            <person name="Zielenkiewicz U."/>
            <person name="Pilsyk S."/>
            <person name="Malc E."/>
            <person name="Mieczkowski P."/>
            <person name="Kruszewska J.S."/>
            <person name="Biernat P."/>
            <person name="Pawlowska J."/>
        </authorList>
    </citation>
    <scope>NUCLEOTIDE SEQUENCE</scope>
    <source>
        <strain evidence="3">CBS 226.32</strain>
    </source>
</reference>
<keyword evidence="2" id="KW-0472">Membrane</keyword>
<evidence type="ECO:0000256" key="1">
    <source>
        <dbReference type="SAM" id="Coils"/>
    </source>
</evidence>
<dbReference type="EMBL" id="JAEPRC010000712">
    <property type="protein sequence ID" value="KAG2192590.1"/>
    <property type="molecule type" value="Genomic_DNA"/>
</dbReference>
<evidence type="ECO:0000256" key="2">
    <source>
        <dbReference type="SAM" id="Phobius"/>
    </source>
</evidence>
<keyword evidence="2" id="KW-1133">Transmembrane helix</keyword>
<keyword evidence="1" id="KW-0175">Coiled coil</keyword>
<dbReference type="AlphaFoldDB" id="A0A8H7UR76"/>
<dbReference type="Proteomes" id="UP000650833">
    <property type="component" value="Unassembled WGS sequence"/>
</dbReference>
<feature type="transmembrane region" description="Helical" evidence="2">
    <location>
        <begin position="6"/>
        <end position="25"/>
    </location>
</feature>
<organism evidence="3 4">
    <name type="scientific">Mucor plumbeus</name>
    <dbReference type="NCBI Taxonomy" id="97098"/>
    <lineage>
        <taxon>Eukaryota</taxon>
        <taxon>Fungi</taxon>
        <taxon>Fungi incertae sedis</taxon>
        <taxon>Mucoromycota</taxon>
        <taxon>Mucoromycotina</taxon>
        <taxon>Mucoromycetes</taxon>
        <taxon>Mucorales</taxon>
        <taxon>Mucorineae</taxon>
        <taxon>Mucoraceae</taxon>
        <taxon>Mucor</taxon>
    </lineage>
</organism>
<feature type="transmembrane region" description="Helical" evidence="2">
    <location>
        <begin position="132"/>
        <end position="156"/>
    </location>
</feature>
<dbReference type="OrthoDB" id="2213666at2759"/>
<proteinExistence type="predicted"/>
<accession>A0A8H7UR76</accession>
<feature type="coiled-coil region" evidence="1">
    <location>
        <begin position="258"/>
        <end position="287"/>
    </location>
</feature>
<keyword evidence="2" id="KW-0812">Transmembrane</keyword>
<feature type="transmembrane region" description="Helical" evidence="2">
    <location>
        <begin position="37"/>
        <end position="60"/>
    </location>
</feature>
<evidence type="ECO:0000313" key="4">
    <source>
        <dbReference type="Proteomes" id="UP000650833"/>
    </source>
</evidence>
<comment type="caution">
    <text evidence="3">The sequence shown here is derived from an EMBL/GenBank/DDBJ whole genome shotgun (WGS) entry which is preliminary data.</text>
</comment>
<keyword evidence="4" id="KW-1185">Reference proteome</keyword>
<feature type="transmembrane region" description="Helical" evidence="2">
    <location>
        <begin position="177"/>
        <end position="201"/>
    </location>
</feature>